<dbReference type="GeneID" id="65127608"/>
<evidence type="ECO:0000313" key="1">
    <source>
        <dbReference type="EMBL" id="QLF84116.1"/>
    </source>
</evidence>
<reference evidence="1 2" key="1">
    <citation type="submission" date="2020-05" db="EMBL/GenBank/DDBJ databases">
        <authorList>
            <person name="Bourett C.E."/>
            <person name="Perrotta M.C."/>
            <person name="Suriano S.G."/>
            <person name="Warburton E.J."/>
            <person name="Neely M.N."/>
            <person name="Molloy S.D."/>
            <person name="Garlena R.A."/>
            <person name="Russell D.A."/>
            <person name="Pope W.H."/>
            <person name="Jacobs-Sera D."/>
            <person name="Hatfull G.F."/>
        </authorList>
    </citation>
    <scope>NUCLEOTIDE SEQUENCE [LARGE SCALE GENOMIC DNA]</scope>
</reference>
<accession>A0A7D5JKF3</accession>
<keyword evidence="2" id="KW-1185">Reference proteome</keyword>
<protein>
    <submittedName>
        <fullName evidence="1">Uncharacterized protein</fullName>
    </submittedName>
</protein>
<dbReference type="EMBL" id="MT521998">
    <property type="protein sequence ID" value="QLF84116.1"/>
    <property type="molecule type" value="Genomic_DNA"/>
</dbReference>
<dbReference type="RefSeq" id="YP_010109332.1">
    <property type="nucleotide sequence ID" value="NC_055857.1"/>
</dbReference>
<dbReference type="Proteomes" id="UP000510658">
    <property type="component" value="Genome"/>
</dbReference>
<proteinExistence type="predicted"/>
<dbReference type="KEGG" id="vg:65127608"/>
<gene>
    <name evidence="1" type="primary">70</name>
    <name evidence="1" type="ORF">SEA_JAMBALAYA_70</name>
</gene>
<organism evidence="1 2">
    <name type="scientific">Gordonia phage Jambalaya</name>
    <dbReference type="NCBI Taxonomy" id="2743985"/>
    <lineage>
        <taxon>Viruses</taxon>
        <taxon>Duplodnaviria</taxon>
        <taxon>Heunggongvirae</taxon>
        <taxon>Uroviricota</taxon>
        <taxon>Caudoviricetes</taxon>
        <taxon>Stackebrandtviridae</taxon>
        <taxon>Frickvirinae</taxon>
        <taxon>Wizardvirus</taxon>
        <taxon>Wizardvirus jambalaya</taxon>
    </lineage>
</organism>
<evidence type="ECO:0000313" key="2">
    <source>
        <dbReference type="Proteomes" id="UP000510658"/>
    </source>
</evidence>
<sequence length="73" mass="8361">MADTVCVDCGTTYPVEPHTFPCPQYVEITNLENRITETIHTRAFVPLIARYRIARQLIADGWRPAETDPWGSR</sequence>
<name>A0A7D5JKF3_9CAUD</name>